<dbReference type="PANTHER" id="PTHR24559:SF444">
    <property type="entry name" value="REVERSE TRANSCRIPTASE DOMAIN-CONTAINING PROTEIN"/>
    <property type="match status" value="1"/>
</dbReference>
<sequence>MTESNLSEKLDKLIQLVSKQTDLLLKHSRFEELYNAALLWDPNMLSPLPRPTTKEPPARGNQGYSNKDLYSTPMGSRVQHKPAATTEPEEGTPSVKNNLKYPFPKFDARNVEMFLIEAMTWLQHNGVMDHKTMINYTASHMEGTAREWWKAKLRTDRNQQGWLFHNWDFFTLRLDTYNKLQGLKMESDALGAATCHVECFRDLESQANIDDNELILFLFRNSLTCSLQEKFKRNPPEDPWSWYREVKAIDKSGIATYPAFGFMPTGNDHGVEMEVEPETPMQLEILAPYKHLERDFCEVEADKLPPHTDHDLHIELVPGGKPPQGPLYLKGPKEMAELRKYLKENLKKGFIRPSKSPVQSPVLFVTVKNRTPLPLIKEQLFLLRQATIYTKLDLKAAYNLVHIAPGDKRKTAFGTQLGLYKYLVMLFGLANAPAQFQSLVNHIYRDIIGIYMVVYLDDFLIFSNSEEEHVAHVQEVLKQLQENQLFAKLSKCTFHTNTVEFLGYIIKPTGIEMDPEKV</sequence>
<name>A0A481SGV3_9BASI</name>
<dbReference type="SUPFAM" id="SSF56672">
    <property type="entry name" value="DNA/RNA polymerases"/>
    <property type="match status" value="1"/>
</dbReference>
<accession>A0A481SGV3</accession>
<dbReference type="Pfam" id="PF00078">
    <property type="entry name" value="RVT_1"/>
    <property type="match status" value="1"/>
</dbReference>
<feature type="domain" description="Reverse transcriptase" evidence="2">
    <location>
        <begin position="372"/>
        <end position="506"/>
    </location>
</feature>
<reference evidence="3" key="2">
    <citation type="journal article" date="2019" name="Fungal Genet. Biol.">
        <title>The smut fungus Ustilago esculenta has a bipolar mating system with three idiomorphs larger than 500?kb.</title>
        <authorList>
            <person name="Liang S.W."/>
            <person name="Huang Y.H."/>
            <person name="Chiu J.Y."/>
            <person name="Tseng H.W."/>
            <person name="Haung J.H."/>
            <person name="Shen W.C."/>
        </authorList>
    </citation>
    <scope>NUCLEOTIDE SEQUENCE</scope>
    <source>
        <strain evidence="3">12JK1RB1-A1</strain>
    </source>
</reference>
<evidence type="ECO:0000313" key="3">
    <source>
        <dbReference type="EMBL" id="QBH67502.1"/>
    </source>
</evidence>
<evidence type="ECO:0000256" key="1">
    <source>
        <dbReference type="SAM" id="MobiDB-lite"/>
    </source>
</evidence>
<dbReference type="PANTHER" id="PTHR24559">
    <property type="entry name" value="TRANSPOSON TY3-I GAG-POL POLYPROTEIN"/>
    <property type="match status" value="1"/>
</dbReference>
<evidence type="ECO:0000259" key="2">
    <source>
        <dbReference type="Pfam" id="PF00078"/>
    </source>
</evidence>
<dbReference type="InterPro" id="IPR053134">
    <property type="entry name" value="RNA-dir_DNA_polymerase"/>
</dbReference>
<feature type="region of interest" description="Disordered" evidence="1">
    <location>
        <begin position="48"/>
        <end position="96"/>
    </location>
</feature>
<dbReference type="InterPro" id="IPR043502">
    <property type="entry name" value="DNA/RNA_pol_sf"/>
</dbReference>
<dbReference type="AlphaFoldDB" id="A0A481SGV3"/>
<reference evidence="3" key="1">
    <citation type="submission" date="2018-11" db="EMBL/GenBank/DDBJ databases">
        <authorList>
            <person name="Shen W.-C."/>
            <person name="Liang S.-W."/>
            <person name="Huang Y.-H."/>
            <person name="Chiu J.-Y."/>
        </authorList>
    </citation>
    <scope>NUCLEOTIDE SEQUENCE</scope>
    <source>
        <strain evidence="3">12JK1RB1-A1</strain>
    </source>
</reference>
<dbReference type="CDD" id="cd01647">
    <property type="entry name" value="RT_LTR"/>
    <property type="match status" value="1"/>
</dbReference>
<dbReference type="Gene3D" id="3.10.10.10">
    <property type="entry name" value="HIV Type 1 Reverse Transcriptase, subunit A, domain 1"/>
    <property type="match status" value="1"/>
</dbReference>
<dbReference type="InterPro" id="IPR000477">
    <property type="entry name" value="RT_dom"/>
</dbReference>
<gene>
    <name evidence="3" type="ORF">UE_1436</name>
</gene>
<dbReference type="InterPro" id="IPR043128">
    <property type="entry name" value="Rev_trsase/Diguanyl_cyclase"/>
</dbReference>
<organism evidence="3">
    <name type="scientific">Ustilago esculenta</name>
    <dbReference type="NCBI Taxonomy" id="185366"/>
    <lineage>
        <taxon>Eukaryota</taxon>
        <taxon>Fungi</taxon>
        <taxon>Dikarya</taxon>
        <taxon>Basidiomycota</taxon>
        <taxon>Ustilaginomycotina</taxon>
        <taxon>Ustilaginomycetes</taxon>
        <taxon>Ustilaginales</taxon>
        <taxon>Ustilaginaceae</taxon>
        <taxon>Ustilago</taxon>
    </lineage>
</organism>
<protein>
    <submittedName>
        <fullName evidence="3">Putative gag-pol polyprotein</fullName>
    </submittedName>
</protein>
<dbReference type="EMBL" id="MK125512">
    <property type="protein sequence ID" value="QBH67502.1"/>
    <property type="molecule type" value="Genomic_DNA"/>
</dbReference>
<dbReference type="Gene3D" id="3.30.70.270">
    <property type="match status" value="1"/>
</dbReference>
<proteinExistence type="predicted"/>